<evidence type="ECO:0000313" key="6">
    <source>
        <dbReference type="Proteomes" id="UP000249013"/>
    </source>
</evidence>
<dbReference type="EMBL" id="LQXV01000138">
    <property type="protein sequence ID" value="KXU09713.1"/>
    <property type="molecule type" value="Genomic_DNA"/>
</dbReference>
<dbReference type="PANTHER" id="PTHR48100">
    <property type="entry name" value="BROAD-SPECIFICITY PHOSPHATASE YOR283W-RELATED"/>
    <property type="match status" value="1"/>
</dbReference>
<gene>
    <name evidence="3" type="ORF">NCTC13773_02331</name>
    <name evidence="1" type="ORF">SGADD02_00180</name>
    <name evidence="2" type="ORF">SGADD03_00568</name>
</gene>
<dbReference type="Pfam" id="PF00300">
    <property type="entry name" value="His_Phos_1"/>
    <property type="match status" value="1"/>
</dbReference>
<dbReference type="Proteomes" id="UP000071927">
    <property type="component" value="Unassembled WGS sequence"/>
</dbReference>
<dbReference type="InterPro" id="IPR013078">
    <property type="entry name" value="His_Pase_superF_clade-1"/>
</dbReference>
<evidence type="ECO:0000313" key="2">
    <source>
        <dbReference type="EMBL" id="KXU09713.1"/>
    </source>
</evidence>
<dbReference type="SUPFAM" id="SSF53254">
    <property type="entry name" value="Phosphoglycerate mutase-like"/>
    <property type="match status" value="1"/>
</dbReference>
<reference evidence="3 6" key="2">
    <citation type="submission" date="2018-06" db="EMBL/GenBank/DDBJ databases">
        <authorList>
            <consortium name="Pathogen Informatics"/>
            <person name="Doyle S."/>
        </authorList>
    </citation>
    <scope>NUCLEOTIDE SEQUENCE [LARGE SCALE GENOMIC DNA]</scope>
    <source>
        <strain evidence="3 6">NCTC13773</strain>
    </source>
</reference>
<dbReference type="RefSeq" id="WP_061458130.1">
    <property type="nucleotide sequence ID" value="NZ_CP113954.2"/>
</dbReference>
<dbReference type="GO" id="GO:0005737">
    <property type="term" value="C:cytoplasm"/>
    <property type="evidence" value="ECO:0007669"/>
    <property type="project" value="TreeGrafter"/>
</dbReference>
<dbReference type="GO" id="GO:0016791">
    <property type="term" value="F:phosphatase activity"/>
    <property type="evidence" value="ECO:0007669"/>
    <property type="project" value="TreeGrafter"/>
</dbReference>
<organism evidence="2 5">
    <name type="scientific">Streptococcus gallolyticus</name>
    <dbReference type="NCBI Taxonomy" id="315405"/>
    <lineage>
        <taxon>Bacteria</taxon>
        <taxon>Bacillati</taxon>
        <taxon>Bacillota</taxon>
        <taxon>Bacilli</taxon>
        <taxon>Lactobacillales</taxon>
        <taxon>Streptococcaceae</taxon>
        <taxon>Streptococcus</taxon>
    </lineage>
</organism>
<evidence type="ECO:0000313" key="3">
    <source>
        <dbReference type="EMBL" id="SQG80500.1"/>
    </source>
</evidence>
<evidence type="ECO:0000313" key="5">
    <source>
        <dbReference type="Proteomes" id="UP000071927"/>
    </source>
</evidence>
<dbReference type="CDD" id="cd07067">
    <property type="entry name" value="HP_PGM_like"/>
    <property type="match status" value="1"/>
</dbReference>
<dbReference type="PATRIC" id="fig|315405.11.peg.202"/>
<dbReference type="PANTHER" id="PTHR48100:SF59">
    <property type="entry name" value="ADENOSYLCOBALAMIN_ALPHA-RIBAZOLE PHOSPHATASE"/>
    <property type="match status" value="1"/>
</dbReference>
<dbReference type="AlphaFoldDB" id="A0A139R4S1"/>
<protein>
    <submittedName>
        <fullName evidence="3">Fructose-2,6-bisphosphatase</fullName>
    </submittedName>
</protein>
<evidence type="ECO:0000313" key="1">
    <source>
        <dbReference type="EMBL" id="KXT73407.1"/>
    </source>
</evidence>
<dbReference type="EMBL" id="LQOF01000022">
    <property type="protein sequence ID" value="KXT73407.1"/>
    <property type="molecule type" value="Genomic_DNA"/>
</dbReference>
<sequence length="177" mass="20515">MRIIFVRHSEPDYSMLDRCENPEKYSGFGRDLAPLTEHGRHLAREVAKKEVFQSADVIISSSITRALETATYIARETGLDLLVEPFFHEWRPDLDNLNYTGEAVAKAYRIFGENNGKLEENSCYRYETAEQVKQRFLAALEKYRRYDTVIIVTHGVLMRQFVSQKEIAYGEIITVDL</sequence>
<reference evidence="4 5" key="1">
    <citation type="submission" date="2016-01" db="EMBL/GenBank/DDBJ databases">
        <title>Highly variable Streptococcus oralis are common among viridans streptococci isolated from primates.</title>
        <authorList>
            <person name="Denapaite D."/>
            <person name="Rieger M."/>
            <person name="Koendgen S."/>
            <person name="Brueckner R."/>
            <person name="Ochigava I."/>
            <person name="Kappeler P."/>
            <person name="Maetz-Rensing K."/>
            <person name="Leendertz F."/>
            <person name="Hakenbeck R."/>
        </authorList>
    </citation>
    <scope>NUCLEOTIDE SEQUENCE [LARGE SCALE GENOMIC DNA]</scope>
    <source>
        <strain evidence="1 4">DD02</strain>
        <strain evidence="2 5">DD03</strain>
    </source>
</reference>
<dbReference type="Proteomes" id="UP000070198">
    <property type="component" value="Unassembled WGS sequence"/>
</dbReference>
<name>A0A139R4S1_9STRE</name>
<dbReference type="Gene3D" id="3.40.50.1240">
    <property type="entry name" value="Phosphoglycerate mutase-like"/>
    <property type="match status" value="1"/>
</dbReference>
<dbReference type="SMART" id="SM00855">
    <property type="entry name" value="PGAM"/>
    <property type="match status" value="1"/>
</dbReference>
<dbReference type="InterPro" id="IPR050275">
    <property type="entry name" value="PGM_Phosphatase"/>
</dbReference>
<proteinExistence type="predicted"/>
<accession>A0A139R4S1</accession>
<dbReference type="EMBL" id="LS483409">
    <property type="protein sequence ID" value="SQG80500.1"/>
    <property type="molecule type" value="Genomic_DNA"/>
</dbReference>
<dbReference type="Proteomes" id="UP000249013">
    <property type="component" value="Chromosome 1"/>
</dbReference>
<dbReference type="InterPro" id="IPR029033">
    <property type="entry name" value="His_PPase_superfam"/>
</dbReference>
<evidence type="ECO:0000313" key="4">
    <source>
        <dbReference type="Proteomes" id="UP000070198"/>
    </source>
</evidence>